<dbReference type="SUPFAM" id="SSF47336">
    <property type="entry name" value="ACP-like"/>
    <property type="match status" value="1"/>
</dbReference>
<dbReference type="RefSeq" id="WP_045463686.1">
    <property type="nucleotide sequence ID" value="NZ_BBLT01000004.1"/>
</dbReference>
<dbReference type="Proteomes" id="UP000030185">
    <property type="component" value="Unassembled WGS sequence"/>
</dbReference>
<accession>A0A098LEJ9</accession>
<comment type="caution">
    <text evidence="1">The sequence shown here is derived from an EMBL/GenBank/DDBJ whole genome shotgun (WGS) entry which is preliminary data.</text>
</comment>
<proteinExistence type="predicted"/>
<protein>
    <recommendedName>
        <fullName evidence="3">Acyl carrier protein</fullName>
    </recommendedName>
</protein>
<gene>
    <name evidence="1" type="ORF">MYP_2569</name>
</gene>
<evidence type="ECO:0008006" key="3">
    <source>
        <dbReference type="Google" id="ProtNLM"/>
    </source>
</evidence>
<dbReference type="AlphaFoldDB" id="A0A098LEJ9"/>
<evidence type="ECO:0000313" key="1">
    <source>
        <dbReference type="EMBL" id="GAL85340.1"/>
    </source>
</evidence>
<dbReference type="EMBL" id="BBLT01000004">
    <property type="protein sequence ID" value="GAL85340.1"/>
    <property type="molecule type" value="Genomic_DNA"/>
</dbReference>
<keyword evidence="2" id="KW-1185">Reference proteome</keyword>
<evidence type="ECO:0000313" key="2">
    <source>
        <dbReference type="Proteomes" id="UP000030185"/>
    </source>
</evidence>
<dbReference type="InterPro" id="IPR036736">
    <property type="entry name" value="ACP-like_sf"/>
</dbReference>
<organism evidence="1 2">
    <name type="scientific">Sporocytophaga myxococcoides</name>
    <dbReference type="NCBI Taxonomy" id="153721"/>
    <lineage>
        <taxon>Bacteria</taxon>
        <taxon>Pseudomonadati</taxon>
        <taxon>Bacteroidota</taxon>
        <taxon>Cytophagia</taxon>
        <taxon>Cytophagales</taxon>
        <taxon>Cytophagaceae</taxon>
        <taxon>Sporocytophaga</taxon>
    </lineage>
</organism>
<sequence length="82" mass="9418">MRNIKKTVYGILDKEILIHSKKIDSTSSFTKDLKLTILDFNLLLFNVENIFKIDIGNNEITPESTIDDLIYCINTKVNNNQA</sequence>
<dbReference type="STRING" id="153721.MYP_2569"/>
<name>A0A098LEJ9_9BACT</name>
<reference evidence="1 2" key="1">
    <citation type="submission" date="2014-09" db="EMBL/GenBank/DDBJ databases">
        <title>Sporocytophaga myxococcoides PG-01 genome sequencing.</title>
        <authorList>
            <person name="Liu L."/>
            <person name="Gao P.J."/>
            <person name="Chen G.J."/>
            <person name="Wang L.S."/>
        </authorList>
    </citation>
    <scope>NUCLEOTIDE SEQUENCE [LARGE SCALE GENOMIC DNA]</scope>
    <source>
        <strain evidence="1 2">PG-01</strain>
    </source>
</reference>
<dbReference type="Gene3D" id="1.10.1200.10">
    <property type="entry name" value="ACP-like"/>
    <property type="match status" value="1"/>
</dbReference>